<reference evidence="1 2" key="1">
    <citation type="submission" date="2018-04" db="EMBL/GenBank/DDBJ databases">
        <title>Brenneria corticis sp.nov.</title>
        <authorList>
            <person name="Li Y."/>
        </authorList>
    </citation>
    <scope>NUCLEOTIDE SEQUENCE [LARGE SCALE GENOMIC DNA]</scope>
    <source>
        <strain evidence="1 2">LMG 27715</strain>
    </source>
</reference>
<dbReference type="Gene3D" id="3.60.20.40">
    <property type="match status" value="1"/>
</dbReference>
<keyword evidence="2" id="KW-1185">Reference proteome</keyword>
<dbReference type="InterPro" id="IPR043137">
    <property type="entry name" value="GGT_ssub_C"/>
</dbReference>
<dbReference type="InterPro" id="IPR043138">
    <property type="entry name" value="GGT_lsub"/>
</dbReference>
<dbReference type="OrthoDB" id="5297205at2"/>
<organism evidence="1 2">
    <name type="scientific">Brenneria roseae subsp. americana</name>
    <dbReference type="NCBI Taxonomy" id="1508507"/>
    <lineage>
        <taxon>Bacteria</taxon>
        <taxon>Pseudomonadati</taxon>
        <taxon>Pseudomonadota</taxon>
        <taxon>Gammaproteobacteria</taxon>
        <taxon>Enterobacterales</taxon>
        <taxon>Pectobacteriaceae</taxon>
        <taxon>Brenneria</taxon>
    </lineage>
</organism>
<dbReference type="InterPro" id="IPR029055">
    <property type="entry name" value="Ntn_hydrolases_N"/>
</dbReference>
<accession>A0A2U1TMG0</accession>
<sequence>MTFNWHNPYPTVRTPLFARNVVSTSHPLAAQAGNRALLAGGNAVDAAIAAAAMLTVVEPVSCGLGSDAFALVWDGKQLQGLNASGCAPASWTLDFFRQRHGEDGNGLARRPLRGWDSVTIPGAIAGWEKLHQRYGRLPFAHLLSFAIEVAERGVTIAPMVAHKWALAVTELHQQPGFAAAFMPHGRAPLIGEKFTFPAAARTLRLLAQQGAAAFYQGEIAEKLVAWSQATGGSLTREDLAHYRPEWVTPISQRYRGYDVHEIPPNGQGIAALIALGILERFDLASLPLDSAASQHVQIEAMKLAFADVYRYVADPRSMDVTPAQMLDSGYLDARAKLIDPVRARPPAAGMPASGGTVYLTTADENGMMVSFIQSNYMGFGSGVVLPDYGISLQNRGAGFSSDPRSANVVAPGKRPFHTIIPAFLSRNGQPQMSFGVMGGDMQPQGHVQTLVRMLDYQQQPQAACDAPRWKVNRDFSLDLESTMPADTVNRLAQLGHRLKSVNDPYMDFGAGQFIWRLSDDVEHGYIAASDSRRDGQAVGF</sequence>
<dbReference type="AlphaFoldDB" id="A0A2U1TMG0"/>
<name>A0A2U1TMG0_9GAMM</name>
<comment type="caution">
    <text evidence="1">The sequence shown here is derived from an EMBL/GenBank/DDBJ whole genome shotgun (WGS) entry which is preliminary data.</text>
</comment>
<dbReference type="EMBL" id="QDKJ01000013">
    <property type="protein sequence ID" value="PWC10614.1"/>
    <property type="molecule type" value="Genomic_DNA"/>
</dbReference>
<evidence type="ECO:0000313" key="2">
    <source>
        <dbReference type="Proteomes" id="UP000245138"/>
    </source>
</evidence>
<dbReference type="InterPro" id="IPR052896">
    <property type="entry name" value="GGT-like_enzyme"/>
</dbReference>
<proteinExistence type="predicted"/>
<dbReference type="Gene3D" id="1.10.246.130">
    <property type="match status" value="1"/>
</dbReference>
<dbReference type="GO" id="GO:0016740">
    <property type="term" value="F:transferase activity"/>
    <property type="evidence" value="ECO:0007669"/>
    <property type="project" value="UniProtKB-KW"/>
</dbReference>
<dbReference type="PANTHER" id="PTHR43881">
    <property type="entry name" value="GAMMA-GLUTAMYLTRANSPEPTIDASE (AFU_ORTHOLOGUE AFUA_4G13580)"/>
    <property type="match status" value="1"/>
</dbReference>
<gene>
    <name evidence="1" type="ORF">B4923_15955</name>
</gene>
<dbReference type="PRINTS" id="PR01210">
    <property type="entry name" value="GGTRANSPTASE"/>
</dbReference>
<keyword evidence="1" id="KW-0808">Transferase</keyword>
<dbReference type="Pfam" id="PF01019">
    <property type="entry name" value="G_glu_transpept"/>
    <property type="match status" value="1"/>
</dbReference>
<dbReference type="SUPFAM" id="SSF56235">
    <property type="entry name" value="N-terminal nucleophile aminohydrolases (Ntn hydrolases)"/>
    <property type="match status" value="1"/>
</dbReference>
<protein>
    <submittedName>
        <fullName evidence="1">Gamma-glutamyltransferase</fullName>
    </submittedName>
</protein>
<evidence type="ECO:0000313" key="1">
    <source>
        <dbReference type="EMBL" id="PWC10614.1"/>
    </source>
</evidence>
<dbReference type="PANTHER" id="PTHR43881:SF1">
    <property type="entry name" value="GAMMA-GLUTAMYLTRANSPEPTIDASE (AFU_ORTHOLOGUE AFUA_4G13580)"/>
    <property type="match status" value="1"/>
</dbReference>
<dbReference type="Proteomes" id="UP000245138">
    <property type="component" value="Unassembled WGS sequence"/>
</dbReference>
<dbReference type="RefSeq" id="WP_109055360.1">
    <property type="nucleotide sequence ID" value="NZ_QDKJ01000013.1"/>
</dbReference>